<evidence type="ECO:0000313" key="2">
    <source>
        <dbReference type="Proteomes" id="UP000814033"/>
    </source>
</evidence>
<keyword evidence="2" id="KW-1185">Reference proteome</keyword>
<protein>
    <submittedName>
        <fullName evidence="1">Uncharacterized protein</fullName>
    </submittedName>
</protein>
<dbReference type="EMBL" id="MU276646">
    <property type="protein sequence ID" value="KAI0037950.1"/>
    <property type="molecule type" value="Genomic_DNA"/>
</dbReference>
<proteinExistence type="predicted"/>
<reference evidence="1" key="1">
    <citation type="submission" date="2021-02" db="EMBL/GenBank/DDBJ databases">
        <authorList>
            <consortium name="DOE Joint Genome Institute"/>
            <person name="Ahrendt S."/>
            <person name="Looney B.P."/>
            <person name="Miyauchi S."/>
            <person name="Morin E."/>
            <person name="Drula E."/>
            <person name="Courty P.E."/>
            <person name="Chicoki N."/>
            <person name="Fauchery L."/>
            <person name="Kohler A."/>
            <person name="Kuo A."/>
            <person name="Labutti K."/>
            <person name="Pangilinan J."/>
            <person name="Lipzen A."/>
            <person name="Riley R."/>
            <person name="Andreopoulos W."/>
            <person name="He G."/>
            <person name="Johnson J."/>
            <person name="Barry K.W."/>
            <person name="Grigoriev I.V."/>
            <person name="Nagy L."/>
            <person name="Hibbett D."/>
            <person name="Henrissat B."/>
            <person name="Matheny P.B."/>
            <person name="Labbe J."/>
            <person name="Martin F."/>
        </authorList>
    </citation>
    <scope>NUCLEOTIDE SEQUENCE</scope>
    <source>
        <strain evidence="1">FP105234-sp</strain>
    </source>
</reference>
<reference evidence="1" key="2">
    <citation type="journal article" date="2022" name="New Phytol.">
        <title>Evolutionary transition to the ectomycorrhizal habit in the genomes of a hyperdiverse lineage of mushroom-forming fungi.</title>
        <authorList>
            <person name="Looney B."/>
            <person name="Miyauchi S."/>
            <person name="Morin E."/>
            <person name="Drula E."/>
            <person name="Courty P.E."/>
            <person name="Kohler A."/>
            <person name="Kuo A."/>
            <person name="LaButti K."/>
            <person name="Pangilinan J."/>
            <person name="Lipzen A."/>
            <person name="Riley R."/>
            <person name="Andreopoulos W."/>
            <person name="He G."/>
            <person name="Johnson J."/>
            <person name="Nolan M."/>
            <person name="Tritt A."/>
            <person name="Barry K.W."/>
            <person name="Grigoriev I.V."/>
            <person name="Nagy L.G."/>
            <person name="Hibbett D."/>
            <person name="Henrissat B."/>
            <person name="Matheny P.B."/>
            <person name="Labbe J."/>
            <person name="Martin F.M."/>
        </authorList>
    </citation>
    <scope>NUCLEOTIDE SEQUENCE</scope>
    <source>
        <strain evidence="1">FP105234-sp</strain>
    </source>
</reference>
<sequence>MAKQYPCAGCNKVFKTARARSSHIAQSKRCVWLQNEQNATQPSALKDYGDPSDHEDDPSSGSEREDGLSEGSEAFAPYDDHSEAEELGAPCLTTNFKIATGGGEEREQTLYFRDPLEAIKTLYSNPAFLQHMSYAPERQYSDEELDKKDRLFNEMNTGDWWHRTQAKLPDGATVVPVILSSDKTQLTSFNGAEAAYPLYLTIGNISKSLRRKPSYHAQVLIGYLPTPDLTDLSKTAARILRARLFHAAMDIIMRTLRKPGRDGVDLTGGDGAIRRCFTILACYVADYPEQCLVACTRYGSRCPRCHASSDEFQEHDQGWEARGQDDTLRTLRHAAKLTTAARRENVLKEHGLTHVEAPYWADHYLSDIHNAITPDVLHQLYQGVVEHLISWLKSLMGAAELDARFKRLPETSGVRSFIKGISGLVRISGGEHKEMSKQLLGCLVGKAPAGAIRATRGLLDFLYIAQYQSHSQETLEYLQEALDTFHANKEVFLNLEVRTGGNFNLPKLHALQHYITCICDFGTTDNYNTEATERLHIDFAKDAYRATNKKEYLEQMIWWLERMDKIAMFDVHVQWLLGELPAATRTAVRNGARRLIIRVAKQPSATRILFPSIPRQFGASTFTIALRTYLGGLSKTFERRGSRSRSHPYADIAMPFNTVDVWHRVAFSLPNLQLDDAPDFRNVAVARPELNGQPGRFDTVLVDEKGTADDTGLKGLRVGRLRVIFRIPPDIEPAVLKAHGLSVGLGTLVYVEWYSRFSGKDSDTNMYPVSKTAGEASVLPISALRRSCQLIPKFPMRVDKSWSAQNVLDRSTQFFVNNFTDQHAYQSIW</sequence>
<gene>
    <name evidence="1" type="ORF">FA95DRAFT_1585533</name>
</gene>
<accession>A0ACB8R2G8</accession>
<evidence type="ECO:0000313" key="1">
    <source>
        <dbReference type="EMBL" id="KAI0037950.1"/>
    </source>
</evidence>
<dbReference type="Proteomes" id="UP000814033">
    <property type="component" value="Unassembled WGS sequence"/>
</dbReference>
<comment type="caution">
    <text evidence="1">The sequence shown here is derived from an EMBL/GenBank/DDBJ whole genome shotgun (WGS) entry which is preliminary data.</text>
</comment>
<name>A0ACB8R2G8_9AGAM</name>
<organism evidence="1 2">
    <name type="scientific">Auriscalpium vulgare</name>
    <dbReference type="NCBI Taxonomy" id="40419"/>
    <lineage>
        <taxon>Eukaryota</taxon>
        <taxon>Fungi</taxon>
        <taxon>Dikarya</taxon>
        <taxon>Basidiomycota</taxon>
        <taxon>Agaricomycotina</taxon>
        <taxon>Agaricomycetes</taxon>
        <taxon>Russulales</taxon>
        <taxon>Auriscalpiaceae</taxon>
        <taxon>Auriscalpium</taxon>
    </lineage>
</organism>